<dbReference type="SUPFAM" id="SSF53335">
    <property type="entry name" value="S-adenosyl-L-methionine-dependent methyltransferases"/>
    <property type="match status" value="1"/>
</dbReference>
<dbReference type="Pfam" id="PF13847">
    <property type="entry name" value="Methyltransf_31"/>
    <property type="match status" value="1"/>
</dbReference>
<evidence type="ECO:0000313" key="2">
    <source>
        <dbReference type="EMBL" id="KIO52565.1"/>
    </source>
</evidence>
<keyword evidence="5" id="KW-1185">Reference proteome</keyword>
<dbReference type="OrthoDB" id="962475at2"/>
<feature type="domain" description="Methyltransferase" evidence="1">
    <location>
        <begin position="49"/>
        <end position="117"/>
    </location>
</feature>
<dbReference type="GO" id="GO:0032259">
    <property type="term" value="P:methylation"/>
    <property type="evidence" value="ECO:0007669"/>
    <property type="project" value="UniProtKB-KW"/>
</dbReference>
<evidence type="ECO:0000313" key="4">
    <source>
        <dbReference type="Proteomes" id="UP000032061"/>
    </source>
</evidence>
<evidence type="ECO:0000313" key="3">
    <source>
        <dbReference type="EMBL" id="OXA89199.1"/>
    </source>
</evidence>
<keyword evidence="2" id="KW-0489">Methyltransferase</keyword>
<dbReference type="Gene3D" id="3.40.50.150">
    <property type="entry name" value="Vaccinia Virus protein VP39"/>
    <property type="match status" value="1"/>
</dbReference>
<protein>
    <submittedName>
        <fullName evidence="2">SAM-dependent methyltransferase</fullName>
    </submittedName>
</protein>
<dbReference type="STRING" id="37752.IW18_11545"/>
<dbReference type="EMBL" id="JPRK01000009">
    <property type="protein sequence ID" value="KIO52565.1"/>
    <property type="molecule type" value="Genomic_DNA"/>
</dbReference>
<dbReference type="Proteomes" id="UP000032061">
    <property type="component" value="Unassembled WGS sequence"/>
</dbReference>
<name>A0A0D0EL74_9FLAO</name>
<dbReference type="GO" id="GO:0008168">
    <property type="term" value="F:methyltransferase activity"/>
    <property type="evidence" value="ECO:0007669"/>
    <property type="project" value="UniProtKB-KW"/>
</dbReference>
<dbReference type="CDD" id="cd02440">
    <property type="entry name" value="AdoMet_MTases"/>
    <property type="match status" value="1"/>
</dbReference>
<keyword evidence="2" id="KW-0808">Transferase</keyword>
<gene>
    <name evidence="3" type="ORF">B0A73_06380</name>
    <name evidence="2" type="ORF">IW18_11545</name>
</gene>
<dbReference type="InterPro" id="IPR025714">
    <property type="entry name" value="Methyltranfer_dom"/>
</dbReference>
<dbReference type="RefSeq" id="WP_041517859.1">
    <property type="nucleotide sequence ID" value="NZ_JPRK01000009.1"/>
</dbReference>
<proteinExistence type="predicted"/>
<reference evidence="2 4" key="1">
    <citation type="submission" date="2015-01" db="EMBL/GenBank/DDBJ databases">
        <title>Genome of Flavobacterium hibernum DSM 12611.</title>
        <authorList>
            <person name="Stropko S.J."/>
            <person name="Pipes S.E."/>
            <person name="Newman J.D."/>
        </authorList>
    </citation>
    <scope>NUCLEOTIDE SEQUENCE [LARGE SCALE GENOMIC DNA]</scope>
    <source>
        <strain evidence="2 4">DSM 12611</strain>
    </source>
</reference>
<dbReference type="AlphaFoldDB" id="A0A0D0EL74"/>
<dbReference type="InterPro" id="IPR029063">
    <property type="entry name" value="SAM-dependent_MTases_sf"/>
</dbReference>
<evidence type="ECO:0000313" key="5">
    <source>
        <dbReference type="Proteomes" id="UP000198302"/>
    </source>
</evidence>
<accession>A0A0D0EL74</accession>
<evidence type="ECO:0000259" key="1">
    <source>
        <dbReference type="Pfam" id="PF13847"/>
    </source>
</evidence>
<dbReference type="Proteomes" id="UP000198302">
    <property type="component" value="Unassembled WGS sequence"/>
</dbReference>
<reference evidence="3 5" key="2">
    <citation type="submission" date="2016-11" db="EMBL/GenBank/DDBJ databases">
        <title>Whole genomes of Flavobacteriaceae.</title>
        <authorList>
            <person name="Stine C."/>
            <person name="Li C."/>
            <person name="Tadesse D."/>
        </authorList>
    </citation>
    <scope>NUCLEOTIDE SEQUENCE [LARGE SCALE GENOMIC DNA]</scope>
    <source>
        <strain evidence="3 5">ATCC 51468</strain>
    </source>
</reference>
<dbReference type="EMBL" id="MUGX01000009">
    <property type="protein sequence ID" value="OXA89199.1"/>
    <property type="molecule type" value="Genomic_DNA"/>
</dbReference>
<sequence length="198" mass="22939">MIFKALRNDEDIDDSTFNMLYSTRIRRLSERHWTPVAIAKIAADYLVNKPNKKVLDIGAGVGKFCFVGAASTKGIFYGVEQRASLTKLSKKIAEKHHVENVEFIHSNITDISFSDYDAFYFYNSFFENIDTSCPIDKIIVPKSELFLSYSNYVRDQLAKTPKYTRLVTFWSTWEEIPESFDLEYSACDGILNFWRKMS</sequence>
<organism evidence="2 4">
    <name type="scientific">Flavobacterium hibernum</name>
    <dbReference type="NCBI Taxonomy" id="37752"/>
    <lineage>
        <taxon>Bacteria</taxon>
        <taxon>Pseudomonadati</taxon>
        <taxon>Bacteroidota</taxon>
        <taxon>Flavobacteriia</taxon>
        <taxon>Flavobacteriales</taxon>
        <taxon>Flavobacteriaceae</taxon>
        <taxon>Flavobacterium</taxon>
    </lineage>
</organism>
<comment type="caution">
    <text evidence="2">The sequence shown here is derived from an EMBL/GenBank/DDBJ whole genome shotgun (WGS) entry which is preliminary data.</text>
</comment>